<keyword evidence="3" id="KW-0963">Cytoplasm</keyword>
<reference evidence="7" key="1">
    <citation type="submission" date="2022-11" db="UniProtKB">
        <authorList>
            <consortium name="WormBaseParasite"/>
        </authorList>
    </citation>
    <scope>IDENTIFICATION</scope>
</reference>
<dbReference type="GO" id="GO:0016010">
    <property type="term" value="C:dystrophin-associated glycoprotein complex"/>
    <property type="evidence" value="ECO:0007669"/>
    <property type="project" value="TreeGrafter"/>
</dbReference>
<dbReference type="Pfam" id="PF00595">
    <property type="entry name" value="PDZ"/>
    <property type="match status" value="1"/>
</dbReference>
<sequence length="190" mass="21581">MVRLVTADETGQLFVGDAIVEVNGILVEGRTHDEVVNLMKNAGEEITIVVRHYTQLATYLRPSESLRRDRSGSALERYSDTSGTWKSKTFACNFDGRPSGLVIDLRQGFSLYDIPTKRYIWQYRFSQLQTSADDGKMRMQLVFRNPDSPDGKDVKDLDCAEIYPLVYTMHAFYLAKIIGQDPDFLKTAPL</sequence>
<keyword evidence="6" id="KW-1185">Reference proteome</keyword>
<dbReference type="PROSITE" id="PS50106">
    <property type="entry name" value="PDZ"/>
    <property type="match status" value="1"/>
</dbReference>
<evidence type="ECO:0000256" key="3">
    <source>
        <dbReference type="ARBA" id="ARBA00022490"/>
    </source>
</evidence>
<dbReference type="PANTHER" id="PTHR10554">
    <property type="entry name" value="SYNTROPHIN"/>
    <property type="match status" value="1"/>
</dbReference>
<proteinExistence type="inferred from homology"/>
<dbReference type="AlphaFoldDB" id="A0A914UYL8"/>
<evidence type="ECO:0000313" key="7">
    <source>
        <dbReference type="WBParaSite" id="PSAMB.scaffold1367size32488.g12639.t1"/>
    </source>
</evidence>
<evidence type="ECO:0000256" key="2">
    <source>
        <dbReference type="ARBA" id="ARBA00010798"/>
    </source>
</evidence>
<evidence type="ECO:0000256" key="4">
    <source>
        <dbReference type="ARBA" id="ARBA00023212"/>
    </source>
</evidence>
<dbReference type="SUPFAM" id="SSF50156">
    <property type="entry name" value="PDZ domain-like"/>
    <property type="match status" value="1"/>
</dbReference>
<dbReference type="GO" id="GO:0005856">
    <property type="term" value="C:cytoskeleton"/>
    <property type="evidence" value="ECO:0007669"/>
    <property type="project" value="UniProtKB-SubCell"/>
</dbReference>
<dbReference type="InterPro" id="IPR055108">
    <property type="entry name" value="Syntrophin_4th"/>
</dbReference>
<dbReference type="InterPro" id="IPR015482">
    <property type="entry name" value="Syntrophin"/>
</dbReference>
<dbReference type="InterPro" id="IPR001478">
    <property type="entry name" value="PDZ"/>
</dbReference>
<dbReference type="Gene3D" id="2.30.42.10">
    <property type="match status" value="1"/>
</dbReference>
<comment type="subcellular location">
    <subcellularLocation>
        <location evidence="1">Cytoplasm</location>
        <location evidence="1">Cytoskeleton</location>
    </subcellularLocation>
</comment>
<dbReference type="InterPro" id="IPR036034">
    <property type="entry name" value="PDZ_sf"/>
</dbReference>
<evidence type="ECO:0000313" key="6">
    <source>
        <dbReference type="Proteomes" id="UP000887566"/>
    </source>
</evidence>
<protein>
    <submittedName>
        <fullName evidence="7">PDZ domain-containing protein</fullName>
    </submittedName>
</protein>
<evidence type="ECO:0000259" key="5">
    <source>
        <dbReference type="PROSITE" id="PS50106"/>
    </source>
</evidence>
<feature type="domain" description="PDZ" evidence="5">
    <location>
        <begin position="1"/>
        <end position="54"/>
    </location>
</feature>
<accession>A0A914UYL8</accession>
<organism evidence="6 7">
    <name type="scientific">Plectus sambesii</name>
    <dbReference type="NCBI Taxonomy" id="2011161"/>
    <lineage>
        <taxon>Eukaryota</taxon>
        <taxon>Metazoa</taxon>
        <taxon>Ecdysozoa</taxon>
        <taxon>Nematoda</taxon>
        <taxon>Chromadorea</taxon>
        <taxon>Plectida</taxon>
        <taxon>Plectina</taxon>
        <taxon>Plectoidea</taxon>
        <taxon>Plectidae</taxon>
        <taxon>Plectus</taxon>
    </lineage>
</organism>
<dbReference type="GO" id="GO:0005198">
    <property type="term" value="F:structural molecule activity"/>
    <property type="evidence" value="ECO:0007669"/>
    <property type="project" value="InterPro"/>
</dbReference>
<dbReference type="PANTHER" id="PTHR10554:SF1">
    <property type="entry name" value="FI16515P1"/>
    <property type="match status" value="1"/>
</dbReference>
<evidence type="ECO:0000256" key="1">
    <source>
        <dbReference type="ARBA" id="ARBA00004245"/>
    </source>
</evidence>
<dbReference type="WBParaSite" id="PSAMB.scaffold1367size32488.g12639.t1">
    <property type="protein sequence ID" value="PSAMB.scaffold1367size32488.g12639.t1"/>
    <property type="gene ID" value="PSAMB.scaffold1367size32488.g12639"/>
</dbReference>
<keyword evidence="4" id="KW-0206">Cytoskeleton</keyword>
<dbReference type="Pfam" id="PF23012">
    <property type="entry name" value="Syntrophin_4th"/>
    <property type="match status" value="1"/>
</dbReference>
<dbReference type="Proteomes" id="UP000887566">
    <property type="component" value="Unplaced"/>
</dbReference>
<name>A0A914UYL8_9BILA</name>
<comment type="similarity">
    <text evidence="2">Belongs to the syntrophin family.</text>
</comment>